<evidence type="ECO:0000256" key="3">
    <source>
        <dbReference type="ARBA" id="ARBA00022692"/>
    </source>
</evidence>
<evidence type="ECO:0000256" key="5">
    <source>
        <dbReference type="ARBA" id="ARBA00022989"/>
    </source>
</evidence>
<dbReference type="AlphaFoldDB" id="A0A1B6JA56"/>
<keyword evidence="6 7" id="KW-0472">Membrane</keyword>
<organism evidence="8">
    <name type="scientific">Homalodisca liturata</name>
    <dbReference type="NCBI Taxonomy" id="320908"/>
    <lineage>
        <taxon>Eukaryota</taxon>
        <taxon>Metazoa</taxon>
        <taxon>Ecdysozoa</taxon>
        <taxon>Arthropoda</taxon>
        <taxon>Hexapoda</taxon>
        <taxon>Insecta</taxon>
        <taxon>Pterygota</taxon>
        <taxon>Neoptera</taxon>
        <taxon>Paraneoptera</taxon>
        <taxon>Hemiptera</taxon>
        <taxon>Auchenorrhyncha</taxon>
        <taxon>Membracoidea</taxon>
        <taxon>Cicadellidae</taxon>
        <taxon>Cicadellinae</taxon>
        <taxon>Proconiini</taxon>
        <taxon>Homalodisca</taxon>
    </lineage>
</organism>
<feature type="transmembrane region" description="Helical" evidence="7">
    <location>
        <begin position="127"/>
        <end position="155"/>
    </location>
</feature>
<dbReference type="Gene3D" id="1.20.1250.20">
    <property type="entry name" value="MFS general substrate transporter like domains"/>
    <property type="match status" value="1"/>
</dbReference>
<protein>
    <recommendedName>
        <fullName evidence="9">Major facilitator superfamily (MFS) profile domain-containing protein</fullName>
    </recommendedName>
</protein>
<feature type="transmembrane region" description="Helical" evidence="7">
    <location>
        <begin position="214"/>
        <end position="233"/>
    </location>
</feature>
<sequence length="269" mass="29666">ADSPDSHPTISDRERDYINSSLVETSSESNTMPTPWRQILTSGPMWALLTASLCHEWGYSMLLIEVPSYLSHVFGFDIKQNGLISSLPYIMKFLLMIVFSWIADYVIKRRLLSLSVSRKMWSVIGDWGEAAALWGLACVSTNVLAAVILITITGALNAGVYPGFFANSLDLAPNFAGLLMGIVNGLSTLSPILAPIVTGYIVTDETDREQWITVFNISAALFFTGSLIFVVFGSTETQPWNNPTTDLVEIKNLNITDTNVKDAKDNFIR</sequence>
<proteinExistence type="predicted"/>
<comment type="subcellular location">
    <subcellularLocation>
        <location evidence="1">Membrane</location>
        <topology evidence="1">Multi-pass membrane protein</topology>
    </subcellularLocation>
</comment>
<evidence type="ECO:0000313" key="8">
    <source>
        <dbReference type="EMBL" id="JAS96067.1"/>
    </source>
</evidence>
<feature type="transmembrane region" description="Helical" evidence="7">
    <location>
        <begin position="89"/>
        <end position="107"/>
    </location>
</feature>
<dbReference type="GO" id="GO:0015293">
    <property type="term" value="F:symporter activity"/>
    <property type="evidence" value="ECO:0007669"/>
    <property type="project" value="UniProtKB-KW"/>
</dbReference>
<dbReference type="Pfam" id="PF07690">
    <property type="entry name" value="MFS_1"/>
    <property type="match status" value="1"/>
</dbReference>
<feature type="non-terminal residue" evidence="8">
    <location>
        <position position="269"/>
    </location>
</feature>
<evidence type="ECO:0000256" key="6">
    <source>
        <dbReference type="ARBA" id="ARBA00023136"/>
    </source>
</evidence>
<feature type="non-terminal residue" evidence="8">
    <location>
        <position position="1"/>
    </location>
</feature>
<gene>
    <name evidence="8" type="ORF">g.38843</name>
</gene>
<dbReference type="GO" id="GO:0016020">
    <property type="term" value="C:membrane"/>
    <property type="evidence" value="ECO:0007669"/>
    <property type="project" value="UniProtKB-SubCell"/>
</dbReference>
<feature type="transmembrane region" description="Helical" evidence="7">
    <location>
        <begin position="175"/>
        <end position="202"/>
    </location>
</feature>
<keyword evidence="3 7" id="KW-0812">Transmembrane</keyword>
<dbReference type="PANTHER" id="PTHR11662">
    <property type="entry name" value="SOLUTE CARRIER FAMILY 17"/>
    <property type="match status" value="1"/>
</dbReference>
<accession>A0A1B6JA56</accession>
<keyword evidence="5 7" id="KW-1133">Transmembrane helix</keyword>
<dbReference type="InterPro" id="IPR011701">
    <property type="entry name" value="MFS"/>
</dbReference>
<dbReference type="InterPro" id="IPR036259">
    <property type="entry name" value="MFS_trans_sf"/>
</dbReference>
<evidence type="ECO:0000256" key="2">
    <source>
        <dbReference type="ARBA" id="ARBA00022448"/>
    </source>
</evidence>
<evidence type="ECO:0000256" key="4">
    <source>
        <dbReference type="ARBA" id="ARBA00022847"/>
    </source>
</evidence>
<dbReference type="InterPro" id="IPR050382">
    <property type="entry name" value="MFS_Na/Anion_cotransporter"/>
</dbReference>
<evidence type="ECO:0008006" key="9">
    <source>
        <dbReference type="Google" id="ProtNLM"/>
    </source>
</evidence>
<evidence type="ECO:0000256" key="1">
    <source>
        <dbReference type="ARBA" id="ARBA00004141"/>
    </source>
</evidence>
<keyword evidence="2" id="KW-0813">Transport</keyword>
<dbReference type="GO" id="GO:0006820">
    <property type="term" value="P:monoatomic anion transport"/>
    <property type="evidence" value="ECO:0007669"/>
    <property type="project" value="TreeGrafter"/>
</dbReference>
<evidence type="ECO:0000256" key="7">
    <source>
        <dbReference type="SAM" id="Phobius"/>
    </source>
</evidence>
<keyword evidence="4" id="KW-0769">Symport</keyword>
<dbReference type="FunFam" id="1.20.1250.20:FF:000003">
    <property type="entry name" value="Solute carrier family 17 member 3"/>
    <property type="match status" value="1"/>
</dbReference>
<dbReference type="EMBL" id="GECU01011639">
    <property type="protein sequence ID" value="JAS96067.1"/>
    <property type="molecule type" value="Transcribed_RNA"/>
</dbReference>
<reference evidence="8" key="1">
    <citation type="submission" date="2015-11" db="EMBL/GenBank/DDBJ databases">
        <title>De novo transcriptome assembly of four potential Pierce s Disease insect vectors from Arizona vineyards.</title>
        <authorList>
            <person name="Tassone E.E."/>
        </authorList>
    </citation>
    <scope>NUCLEOTIDE SEQUENCE</scope>
</reference>
<name>A0A1B6JA56_9HEMI</name>
<dbReference type="SUPFAM" id="SSF103473">
    <property type="entry name" value="MFS general substrate transporter"/>
    <property type="match status" value="1"/>
</dbReference>
<dbReference type="PANTHER" id="PTHR11662:SF399">
    <property type="entry name" value="FI19708P1-RELATED"/>
    <property type="match status" value="1"/>
</dbReference>